<dbReference type="AlphaFoldDB" id="X1P469"/>
<organism evidence="2">
    <name type="scientific">marine sediment metagenome</name>
    <dbReference type="NCBI Taxonomy" id="412755"/>
    <lineage>
        <taxon>unclassified sequences</taxon>
        <taxon>metagenomes</taxon>
        <taxon>ecological metagenomes</taxon>
    </lineage>
</organism>
<dbReference type="SUPFAM" id="SSF53613">
    <property type="entry name" value="Ribokinase-like"/>
    <property type="match status" value="1"/>
</dbReference>
<protein>
    <recommendedName>
        <fullName evidence="1">YjeF C-terminal domain-containing protein</fullName>
    </recommendedName>
</protein>
<dbReference type="InterPro" id="IPR000631">
    <property type="entry name" value="CARKD"/>
</dbReference>
<evidence type="ECO:0000313" key="2">
    <source>
        <dbReference type="EMBL" id="GAI51097.1"/>
    </source>
</evidence>
<proteinExistence type="predicted"/>
<gene>
    <name evidence="2" type="ORF">S06H3_59667</name>
</gene>
<dbReference type="InterPro" id="IPR029056">
    <property type="entry name" value="Ribokinase-like"/>
</dbReference>
<dbReference type="PROSITE" id="PS51383">
    <property type="entry name" value="YJEF_C_3"/>
    <property type="match status" value="1"/>
</dbReference>
<reference evidence="2" key="1">
    <citation type="journal article" date="2014" name="Front. Microbiol.">
        <title>High frequency of phylogenetically diverse reductive dehalogenase-homologous genes in deep subseafloor sedimentary metagenomes.</title>
        <authorList>
            <person name="Kawai M."/>
            <person name="Futagami T."/>
            <person name="Toyoda A."/>
            <person name="Takaki Y."/>
            <person name="Nishi S."/>
            <person name="Hori S."/>
            <person name="Arai W."/>
            <person name="Tsubouchi T."/>
            <person name="Morono Y."/>
            <person name="Uchiyama I."/>
            <person name="Ito T."/>
            <person name="Fujiyama A."/>
            <person name="Inagaki F."/>
            <person name="Takami H."/>
        </authorList>
    </citation>
    <scope>NUCLEOTIDE SEQUENCE</scope>
    <source>
        <strain evidence="2">Expedition CK06-06</strain>
    </source>
</reference>
<feature type="domain" description="YjeF C-terminal" evidence="1">
    <location>
        <begin position="5"/>
        <end position="49"/>
    </location>
</feature>
<comment type="caution">
    <text evidence="2">The sequence shown here is derived from an EMBL/GenBank/DDBJ whole genome shotgun (WGS) entry which is preliminary data.</text>
</comment>
<evidence type="ECO:0000259" key="1">
    <source>
        <dbReference type="PROSITE" id="PS51383"/>
    </source>
</evidence>
<accession>X1P469</accession>
<feature type="non-terminal residue" evidence="2">
    <location>
        <position position="49"/>
    </location>
</feature>
<dbReference type="GO" id="GO:0016836">
    <property type="term" value="F:hydro-lyase activity"/>
    <property type="evidence" value="ECO:0007669"/>
    <property type="project" value="InterPro"/>
</dbReference>
<dbReference type="Gene3D" id="3.40.1190.20">
    <property type="match status" value="1"/>
</dbReference>
<sequence length="49" mass="5365">MIEVTKNILKNIYKARPSDVRKYDFGLLLVIGGSEFYSGSPALSALAAF</sequence>
<dbReference type="EMBL" id="BARV01038800">
    <property type="protein sequence ID" value="GAI51097.1"/>
    <property type="molecule type" value="Genomic_DNA"/>
</dbReference>
<name>X1P469_9ZZZZ</name>